<dbReference type="PANTHER" id="PTHR43194:SF2">
    <property type="entry name" value="PEROXISOMAL MEMBRANE PROTEIN LPX1"/>
    <property type="match status" value="1"/>
</dbReference>
<evidence type="ECO:0000313" key="4">
    <source>
        <dbReference type="Proteomes" id="UP000182888"/>
    </source>
</evidence>
<gene>
    <name evidence="3" type="ORF">MPL1032_30333</name>
</gene>
<dbReference type="Pfam" id="PF00561">
    <property type="entry name" value="Abhydrolase_1"/>
    <property type="match status" value="1"/>
</dbReference>
<evidence type="ECO:0000313" key="3">
    <source>
        <dbReference type="EMBL" id="CDX60569.1"/>
    </source>
</evidence>
<dbReference type="InterPro" id="IPR050228">
    <property type="entry name" value="Carboxylesterase_BioH"/>
</dbReference>
<proteinExistence type="predicted"/>
<dbReference type="AlphaFoldDB" id="A0A0K2W425"/>
<evidence type="ECO:0000259" key="2">
    <source>
        <dbReference type="Pfam" id="PF00561"/>
    </source>
</evidence>
<dbReference type="PRINTS" id="PR00412">
    <property type="entry name" value="EPOXHYDRLASE"/>
</dbReference>
<reference evidence="4" key="1">
    <citation type="submission" date="2014-08" db="EMBL/GenBank/DDBJ databases">
        <authorList>
            <person name="Edwards T."/>
        </authorList>
    </citation>
    <scope>NUCLEOTIDE SEQUENCE [LARGE SCALE GENOMIC DNA]</scope>
</reference>
<dbReference type="EMBL" id="CCND01000023">
    <property type="protein sequence ID" value="CDX60569.1"/>
    <property type="molecule type" value="Genomic_DNA"/>
</dbReference>
<feature type="domain" description="AB hydrolase-1" evidence="2">
    <location>
        <begin position="33"/>
        <end position="147"/>
    </location>
</feature>
<dbReference type="Gene3D" id="3.40.50.1820">
    <property type="entry name" value="alpha/beta hydrolase"/>
    <property type="match status" value="1"/>
</dbReference>
<dbReference type="SUPFAM" id="SSF53474">
    <property type="entry name" value="alpha/beta-Hydrolases"/>
    <property type="match status" value="1"/>
</dbReference>
<sequence length="318" mass="36054">MNTHDPIVGRYVYVQCEGKTYRTYYEEHGEGIPMVCLHTAGTDGRQYRHQLCDPDISSNFRVIAFDMPWHGKSIPPADFHLMEDEYKLTTKFYCEFIVAFCRALDLRKPVLMGQSMGGNICLALALRYENEFSAFIALEACDYSPGWWIDPLHHPHIHGGEVVATSVFGLMAPQSPDDYRWETWWYYAQGGPGIFKGDLYFYSVDSDFRDQCQKISGKVPIYFLTGEYDFACTPEMTQRTAEKVKNSECIIFGGGHFPTSEDPVKFKEVVTPVLKKILSADPERRGQGGNALSGRSVSDSRSVGRSERPGEGRKVIEF</sequence>
<evidence type="ECO:0000256" key="1">
    <source>
        <dbReference type="SAM" id="MobiDB-lite"/>
    </source>
</evidence>
<feature type="compositionally biased region" description="Basic and acidic residues" evidence="1">
    <location>
        <begin position="302"/>
        <end position="318"/>
    </location>
</feature>
<dbReference type="GO" id="GO:0003824">
    <property type="term" value="F:catalytic activity"/>
    <property type="evidence" value="ECO:0007669"/>
    <property type="project" value="InterPro"/>
</dbReference>
<dbReference type="Proteomes" id="UP000182888">
    <property type="component" value="Unassembled WGS sequence"/>
</dbReference>
<dbReference type="InterPro" id="IPR000639">
    <property type="entry name" value="Epox_hydrolase-like"/>
</dbReference>
<dbReference type="InterPro" id="IPR029058">
    <property type="entry name" value="AB_hydrolase_fold"/>
</dbReference>
<protein>
    <submittedName>
        <fullName evidence="3">Putative carboxylesterase protein</fullName>
    </submittedName>
</protein>
<feature type="region of interest" description="Disordered" evidence="1">
    <location>
        <begin position="280"/>
        <end position="318"/>
    </location>
</feature>
<name>A0A0K2W425_MESPL</name>
<dbReference type="PANTHER" id="PTHR43194">
    <property type="entry name" value="HYDROLASE ALPHA/BETA FOLD FAMILY"/>
    <property type="match status" value="1"/>
</dbReference>
<accession>A0A0K2W425</accession>
<organism evidence="3 4">
    <name type="scientific">Mesorhizobium plurifarium</name>
    <dbReference type="NCBI Taxonomy" id="69974"/>
    <lineage>
        <taxon>Bacteria</taxon>
        <taxon>Pseudomonadati</taxon>
        <taxon>Pseudomonadota</taxon>
        <taxon>Alphaproteobacteria</taxon>
        <taxon>Hyphomicrobiales</taxon>
        <taxon>Phyllobacteriaceae</taxon>
        <taxon>Mesorhizobium</taxon>
    </lineage>
</organism>
<dbReference type="InterPro" id="IPR000073">
    <property type="entry name" value="AB_hydrolase_1"/>
</dbReference>